<proteinExistence type="predicted"/>
<reference evidence="2" key="1">
    <citation type="submission" date="2016-10" db="EMBL/GenBank/DDBJ databases">
        <authorList>
            <person name="Varghese N."/>
            <person name="Submissions S."/>
        </authorList>
    </citation>
    <scope>NUCLEOTIDE SEQUENCE [LARGE SCALE GENOMIC DNA]</scope>
    <source>
        <strain evidence="2">DUS833</strain>
    </source>
</reference>
<dbReference type="CDD" id="cd16413">
    <property type="entry name" value="DGQHR_domain"/>
    <property type="match status" value="1"/>
</dbReference>
<evidence type="ECO:0000313" key="1">
    <source>
        <dbReference type="EMBL" id="SDQ80177.1"/>
    </source>
</evidence>
<dbReference type="InterPro" id="IPR017642">
    <property type="entry name" value="DNA_S_mod_DndB"/>
</dbReference>
<sequence length="374" mass="41407">MEYPCLVFEQRPEDADAPRFCMFHAPAAEIESWSTVPRLTPEDSTGIQRKRNDFKVRSIRSFLEQDQRNTIPTAIVVTLGAGAYNLQLTGEGSGLGTITLSEDSKNQIFVVDGQHRLYGIKLFSPDAAIPVVAILDATNEERAFQFIVINNKVSKVATDHIRALSINFGDQTSSPSLEQRLKSARLSLHRNVQLVGQADELADSPFQGMVSLPGKPNPENRPVVPAAIEAGVAYVQSKKFKQLPDDESAFDFFLAIWSDIKQQWPETFSGQSKLMNKVGVVTMTKYVTDEMIALSTYGGQAIDLGNAEDVCNAVVKILQLQTSQFWLRDWTITVSDTKTVRDQIEAALRTVQQNIRGGDPWDQEVTLLANDAAS</sequence>
<accession>A0A1H1DUT1</accession>
<dbReference type="Proteomes" id="UP000199365">
    <property type="component" value="Unassembled WGS sequence"/>
</dbReference>
<gene>
    <name evidence="1" type="ORF">SAMN05445850_1784</name>
</gene>
<dbReference type="InterPro" id="IPR017601">
    <property type="entry name" value="DGQHR-contain_dom"/>
</dbReference>
<organism evidence="1 2">
    <name type="scientific">Paraburkholderia tuberum</name>
    <dbReference type="NCBI Taxonomy" id="157910"/>
    <lineage>
        <taxon>Bacteria</taxon>
        <taxon>Pseudomonadati</taxon>
        <taxon>Pseudomonadota</taxon>
        <taxon>Betaproteobacteria</taxon>
        <taxon>Burkholderiales</taxon>
        <taxon>Burkholderiaceae</taxon>
        <taxon>Paraburkholderia</taxon>
    </lineage>
</organism>
<dbReference type="NCBIfam" id="TIGR03187">
    <property type="entry name" value="DGQHR"/>
    <property type="match status" value="1"/>
</dbReference>
<protein>
    <submittedName>
        <fullName evidence="1">DGQHR domain-containing protein</fullName>
    </submittedName>
</protein>
<dbReference type="STRING" id="157910.SAMN05445850_1784"/>
<dbReference type="Pfam" id="PF14072">
    <property type="entry name" value="DndB"/>
    <property type="match status" value="1"/>
</dbReference>
<dbReference type="EMBL" id="FNKX01000001">
    <property type="protein sequence ID" value="SDQ80177.1"/>
    <property type="molecule type" value="Genomic_DNA"/>
</dbReference>
<name>A0A1H1DUT1_9BURK</name>
<evidence type="ECO:0000313" key="2">
    <source>
        <dbReference type="Proteomes" id="UP000199365"/>
    </source>
</evidence>
<keyword evidence="2" id="KW-1185">Reference proteome</keyword>
<dbReference type="AlphaFoldDB" id="A0A1H1DUT1"/>